<proteinExistence type="predicted"/>
<feature type="region of interest" description="Disordered" evidence="1">
    <location>
        <begin position="359"/>
        <end position="383"/>
    </location>
</feature>
<comment type="caution">
    <text evidence="2">The sequence shown here is derived from an EMBL/GenBank/DDBJ whole genome shotgun (WGS) entry which is preliminary data.</text>
</comment>
<keyword evidence="3" id="KW-1185">Reference proteome</keyword>
<protein>
    <submittedName>
        <fullName evidence="2">Uncharacterized protein</fullName>
    </submittedName>
</protein>
<evidence type="ECO:0000256" key="1">
    <source>
        <dbReference type="SAM" id="MobiDB-lite"/>
    </source>
</evidence>
<evidence type="ECO:0000313" key="3">
    <source>
        <dbReference type="Proteomes" id="UP000790347"/>
    </source>
</evidence>
<sequence length="593" mass="70051">MSYCAVYLNRIHREKNLPEKPEDPLILEKSIPYDAEFTFIDFVPSVLTYSSSAHHQVEYHRFSHLIDTANNWLDKNSHWNIINCETVRLSYRHNVTSMVSRWEQQINPVTPLWSPISRGEFETSLKAFRLWIRRKDKFDSDYYNNNNDDIMFNDKFRKLKHLDFIPKRLNENSFETIDQLLERVNGRLKQPDTLFWNIITLESLKIEANSEWFIDPEISLADESSRHLTILRLFYEQYKSGDDMNAIILEENDDYPYTVIGIEDFKPELLSAGSFFKRPEFEPFCSLTQRASRWLNSQYVDYFLNAQSIDIKIKSPSKLETRNCTNIEHGHYIQFLRIVYCKLLPRINNNDSETIIKRPKSTHEQQQQQQQQTTNQSSSSSSDNNIIQLCSKVFVATKLDHPLDSMQQRIYNWLHHQDNNQQQNVCILGAETINVYGKDDDEKVLEKKTSDCFYGNRLGSLNTFTFKAIRLYYCQIPIIGDNDHDDNDFIDKDSRAKYYRCTGKTFQRKKSRNFTYSNSNSNNNNREKSLQRKNSKLKIIRSNSFRMNNVTTKQSSMNEKLDEKESNRIGFIKSLRRSKSHIQNHHSTSCNCM</sequence>
<accession>A0A922L936</accession>
<dbReference type="EMBL" id="ASGP02000003">
    <property type="protein sequence ID" value="KAH9517737.1"/>
    <property type="molecule type" value="Genomic_DNA"/>
</dbReference>
<feature type="compositionally biased region" description="Low complexity" evidence="1">
    <location>
        <begin position="365"/>
        <end position="382"/>
    </location>
</feature>
<evidence type="ECO:0000313" key="2">
    <source>
        <dbReference type="EMBL" id="KAH9517737.1"/>
    </source>
</evidence>
<reference evidence="2" key="1">
    <citation type="submission" date="2013-05" db="EMBL/GenBank/DDBJ databases">
        <authorList>
            <person name="Yim A.K.Y."/>
            <person name="Chan T.F."/>
            <person name="Ji K.M."/>
            <person name="Liu X.Y."/>
            <person name="Zhou J.W."/>
            <person name="Li R.Q."/>
            <person name="Yang K.Y."/>
            <person name="Li J."/>
            <person name="Li M."/>
            <person name="Law P.T.W."/>
            <person name="Wu Y.L."/>
            <person name="Cai Z.L."/>
            <person name="Qin H."/>
            <person name="Bao Y."/>
            <person name="Leung R.K.K."/>
            <person name="Ng P.K.S."/>
            <person name="Zou J."/>
            <person name="Zhong X.J."/>
            <person name="Ran P.X."/>
            <person name="Zhong N.S."/>
            <person name="Liu Z.G."/>
            <person name="Tsui S.K.W."/>
        </authorList>
    </citation>
    <scope>NUCLEOTIDE SEQUENCE</scope>
    <source>
        <strain evidence="2">Derf</strain>
        <tissue evidence="2">Whole organism</tissue>
    </source>
</reference>
<feature type="region of interest" description="Disordered" evidence="1">
    <location>
        <begin position="512"/>
        <end position="534"/>
    </location>
</feature>
<name>A0A922L936_DERFA</name>
<gene>
    <name evidence="2" type="ORF">DERF_008376</name>
</gene>
<dbReference type="Proteomes" id="UP000790347">
    <property type="component" value="Unassembled WGS sequence"/>
</dbReference>
<organism evidence="2 3">
    <name type="scientific">Dermatophagoides farinae</name>
    <name type="common">American house dust mite</name>
    <dbReference type="NCBI Taxonomy" id="6954"/>
    <lineage>
        <taxon>Eukaryota</taxon>
        <taxon>Metazoa</taxon>
        <taxon>Ecdysozoa</taxon>
        <taxon>Arthropoda</taxon>
        <taxon>Chelicerata</taxon>
        <taxon>Arachnida</taxon>
        <taxon>Acari</taxon>
        <taxon>Acariformes</taxon>
        <taxon>Sarcoptiformes</taxon>
        <taxon>Astigmata</taxon>
        <taxon>Psoroptidia</taxon>
        <taxon>Analgoidea</taxon>
        <taxon>Pyroglyphidae</taxon>
        <taxon>Dermatophagoidinae</taxon>
        <taxon>Dermatophagoides</taxon>
    </lineage>
</organism>
<reference evidence="2" key="2">
    <citation type="journal article" date="2022" name="Res Sq">
        <title>Comparative Genomics Reveals Insights into the Divergent Evolution of Astigmatic Mites and Household Pest Adaptations.</title>
        <authorList>
            <person name="Xiong Q."/>
            <person name="Wan A.T.-Y."/>
            <person name="Liu X.-Y."/>
            <person name="Fung C.S.-H."/>
            <person name="Xiao X."/>
            <person name="Malainual N."/>
            <person name="Hou J."/>
            <person name="Wang L."/>
            <person name="Wang M."/>
            <person name="Yang K."/>
            <person name="Cui Y."/>
            <person name="Leung E."/>
            <person name="Nong W."/>
            <person name="Shin S.-K."/>
            <person name="Au S."/>
            <person name="Jeong K.Y."/>
            <person name="Chew F.T."/>
            <person name="Hui J."/>
            <person name="Leung T.F."/>
            <person name="Tungtrongchitr A."/>
            <person name="Zhong N."/>
            <person name="Liu Z."/>
            <person name="Tsui S."/>
        </authorList>
    </citation>
    <scope>NUCLEOTIDE SEQUENCE</scope>
    <source>
        <strain evidence="2">Derf</strain>
        <tissue evidence="2">Whole organism</tissue>
    </source>
</reference>
<dbReference type="AlphaFoldDB" id="A0A922L936"/>